<gene>
    <name evidence="2" type="ORF">VNO80_01257</name>
</gene>
<dbReference type="Proteomes" id="UP001374584">
    <property type="component" value="Unassembled WGS sequence"/>
</dbReference>
<evidence type="ECO:0000313" key="2">
    <source>
        <dbReference type="EMBL" id="KAK7382406.1"/>
    </source>
</evidence>
<keyword evidence="3" id="KW-1185">Reference proteome</keyword>
<dbReference type="EMBL" id="JAYMYR010000001">
    <property type="protein sequence ID" value="KAK7382406.1"/>
    <property type="molecule type" value="Genomic_DNA"/>
</dbReference>
<comment type="caution">
    <text evidence="2">The sequence shown here is derived from an EMBL/GenBank/DDBJ whole genome shotgun (WGS) entry which is preliminary data.</text>
</comment>
<evidence type="ECO:0000256" key="1">
    <source>
        <dbReference type="SAM" id="MobiDB-lite"/>
    </source>
</evidence>
<evidence type="ECO:0000313" key="3">
    <source>
        <dbReference type="Proteomes" id="UP001374584"/>
    </source>
</evidence>
<feature type="region of interest" description="Disordered" evidence="1">
    <location>
        <begin position="1"/>
        <end position="163"/>
    </location>
</feature>
<proteinExistence type="predicted"/>
<organism evidence="2 3">
    <name type="scientific">Phaseolus coccineus</name>
    <name type="common">Scarlet runner bean</name>
    <name type="synonym">Phaseolus multiflorus</name>
    <dbReference type="NCBI Taxonomy" id="3886"/>
    <lineage>
        <taxon>Eukaryota</taxon>
        <taxon>Viridiplantae</taxon>
        <taxon>Streptophyta</taxon>
        <taxon>Embryophyta</taxon>
        <taxon>Tracheophyta</taxon>
        <taxon>Spermatophyta</taxon>
        <taxon>Magnoliopsida</taxon>
        <taxon>eudicotyledons</taxon>
        <taxon>Gunneridae</taxon>
        <taxon>Pentapetalae</taxon>
        <taxon>rosids</taxon>
        <taxon>fabids</taxon>
        <taxon>Fabales</taxon>
        <taxon>Fabaceae</taxon>
        <taxon>Papilionoideae</taxon>
        <taxon>50 kb inversion clade</taxon>
        <taxon>NPAAA clade</taxon>
        <taxon>indigoferoid/millettioid clade</taxon>
        <taxon>Phaseoleae</taxon>
        <taxon>Phaseolus</taxon>
    </lineage>
</organism>
<feature type="compositionally biased region" description="Polar residues" evidence="1">
    <location>
        <begin position="140"/>
        <end position="154"/>
    </location>
</feature>
<feature type="compositionally biased region" description="Basic residues" evidence="1">
    <location>
        <begin position="80"/>
        <end position="107"/>
    </location>
</feature>
<dbReference type="AlphaFoldDB" id="A0AAN9RSJ7"/>
<accession>A0AAN9RSJ7</accession>
<name>A0AAN9RSJ7_PHACN</name>
<protein>
    <submittedName>
        <fullName evidence="2">Uncharacterized protein</fullName>
    </submittedName>
</protein>
<sequence length="163" mass="18545">MSHGNSRSRSKSNRSRSKSSSRSRKARSVSRKRESPSPSRKIRSYRAAVDDCIETSISLTDTRNKERTKTPSRRPGPSRSRSKSSTHSKRKGSKSPKAKTASPRRHGSEKALGYYRYRRSQERRTSPCQRRKSTERPLHSPSQKRSGNCNQTKVTKLLLPGEC</sequence>
<reference evidence="2 3" key="1">
    <citation type="submission" date="2024-01" db="EMBL/GenBank/DDBJ databases">
        <title>The genomes of 5 underutilized Papilionoideae crops provide insights into root nodulation and disease resistanc.</title>
        <authorList>
            <person name="Jiang F."/>
        </authorList>
    </citation>
    <scope>NUCLEOTIDE SEQUENCE [LARGE SCALE GENOMIC DNA]</scope>
    <source>
        <strain evidence="2">JINMINGXINNONG_FW02</strain>
        <tissue evidence="2">Leaves</tissue>
    </source>
</reference>
<feature type="compositionally biased region" description="Basic residues" evidence="1">
    <location>
        <begin position="1"/>
        <end position="30"/>
    </location>
</feature>